<dbReference type="Pfam" id="PF07987">
    <property type="entry name" value="DUF1775"/>
    <property type="match status" value="1"/>
</dbReference>
<dbReference type="KEGG" id="dsc:ABOD76_11705"/>
<dbReference type="EMBL" id="CP158299">
    <property type="protein sequence ID" value="XBV86940.1"/>
    <property type="molecule type" value="Genomic_DNA"/>
</dbReference>
<evidence type="ECO:0000313" key="3">
    <source>
        <dbReference type="EMBL" id="XBV86940.1"/>
    </source>
</evidence>
<dbReference type="Gene3D" id="2.60.40.2230">
    <property type="entry name" value="Uncharacterised protein YcnI-like PF07987, DUF1775"/>
    <property type="match status" value="1"/>
</dbReference>
<dbReference type="AlphaFoldDB" id="A0AAU7UEH5"/>
<protein>
    <submittedName>
        <fullName evidence="3">DUF1775 domain-containing protein</fullName>
    </submittedName>
</protein>
<evidence type="ECO:0000256" key="1">
    <source>
        <dbReference type="SAM" id="SignalP"/>
    </source>
</evidence>
<accession>A0AAU7UEH5</accession>
<dbReference type="InterPro" id="IPR038507">
    <property type="entry name" value="YcnI-like_sf"/>
</dbReference>
<dbReference type="RefSeq" id="WP_350245032.1">
    <property type="nucleotide sequence ID" value="NZ_CP158299.1"/>
</dbReference>
<gene>
    <name evidence="3" type="ORF">ABOD76_11705</name>
</gene>
<reference evidence="3" key="1">
    <citation type="submission" date="2024-06" db="EMBL/GenBank/DDBJ databases">
        <title>Draft Genome Sequence of Deinococcus sonorensis Type Strain KR-87, a Biofilm Producing Representative of the Genus Deinococcus.</title>
        <authorList>
            <person name="Boren L.S."/>
            <person name="Grosso R.A."/>
            <person name="Hugenberg-Cox A.N."/>
            <person name="Hill J.T.E."/>
            <person name="Albert C.M."/>
            <person name="Tuohy J.M."/>
        </authorList>
    </citation>
    <scope>NUCLEOTIDE SEQUENCE</scope>
    <source>
        <strain evidence="3">KR-87</strain>
    </source>
</reference>
<feature type="chain" id="PRO_5043627521" evidence="1">
    <location>
        <begin position="25"/>
        <end position="150"/>
    </location>
</feature>
<evidence type="ECO:0000259" key="2">
    <source>
        <dbReference type="Pfam" id="PF07987"/>
    </source>
</evidence>
<feature type="domain" description="YncI copper-binding" evidence="2">
    <location>
        <begin position="32"/>
        <end position="140"/>
    </location>
</feature>
<sequence>MKRSVSYLLSLTTAALLSLAAAHATVRTDTGQSESAAGAYETYRLQVPVEKDVATTVVRLVVPAGLKISAFQPVPGFVRTVKMTADGTVTEVTWRGRIAPMEFQRFLISARNPADAGTLVWKVYQTYADGTVVSWDDSAASTPASRVVIK</sequence>
<dbReference type="InterPro" id="IPR012533">
    <property type="entry name" value="YcnI-copper_dom"/>
</dbReference>
<organism evidence="3">
    <name type="scientific">Deinococcus sonorensis KR-87</name>
    <dbReference type="NCBI Taxonomy" id="694439"/>
    <lineage>
        <taxon>Bacteria</taxon>
        <taxon>Thermotogati</taxon>
        <taxon>Deinococcota</taxon>
        <taxon>Deinococci</taxon>
        <taxon>Deinococcales</taxon>
        <taxon>Deinococcaceae</taxon>
        <taxon>Deinococcus</taxon>
    </lineage>
</organism>
<feature type="signal peptide" evidence="1">
    <location>
        <begin position="1"/>
        <end position="24"/>
    </location>
</feature>
<name>A0AAU7UEH5_9DEIO</name>
<keyword evidence="1" id="KW-0732">Signal</keyword>
<proteinExistence type="predicted"/>